<proteinExistence type="predicted"/>
<name>A0A1J7BH03_9ACTN</name>
<dbReference type="AlphaFoldDB" id="A0A1J7BH03"/>
<dbReference type="STRING" id="1428644.BIV57_08300"/>
<accession>A0A1J7BH03</accession>
<evidence type="ECO:0000313" key="3">
    <source>
        <dbReference type="Proteomes" id="UP000243342"/>
    </source>
</evidence>
<feature type="non-terminal residue" evidence="2">
    <location>
        <position position="1"/>
    </location>
</feature>
<evidence type="ECO:0000313" key="2">
    <source>
        <dbReference type="EMBL" id="OIV37971.1"/>
    </source>
</evidence>
<sequence length="273" mass="28376">DKETPEPAAEEGSDPEEAPPPPEDNAEAPETATEPGGGETDTDAPPPASDTADAPPPPEEEGGEAVNEETPEPTAAPEDDGAPDTEASEEPTPEPVNEDGDDAAEAPPPPEEESVPEPVNEDGAEDAPAAAETADPDEDPGANGPAEDPEKLHAFGNKEAPRPVRLDRDLGVDSPDAVVGPYEPTAPTDKARGASTYIDPERAPVTGQYHVLPPGYEMPEGLGVHADGEDVGGPEPWGHRTIYPTRAMTAGEFSDKVASLPWEHAGNKRKPKK</sequence>
<feature type="compositionally biased region" description="Basic and acidic residues" evidence="1">
    <location>
        <begin position="159"/>
        <end position="171"/>
    </location>
</feature>
<feature type="compositionally biased region" description="Acidic residues" evidence="1">
    <location>
        <begin position="58"/>
        <end position="125"/>
    </location>
</feature>
<keyword evidence="3" id="KW-1185">Reference proteome</keyword>
<feature type="region of interest" description="Disordered" evidence="1">
    <location>
        <begin position="1"/>
        <end position="240"/>
    </location>
</feature>
<comment type="caution">
    <text evidence="2">The sequence shown here is derived from an EMBL/GenBank/DDBJ whole genome shotgun (WGS) entry which is preliminary data.</text>
</comment>
<dbReference type="EMBL" id="MLCF01000038">
    <property type="protein sequence ID" value="OIV37971.1"/>
    <property type="molecule type" value="Genomic_DNA"/>
</dbReference>
<feature type="compositionally biased region" description="Acidic residues" evidence="1">
    <location>
        <begin position="8"/>
        <end position="17"/>
    </location>
</feature>
<organism evidence="2 3">
    <name type="scientific">Mangrovactinospora gilvigrisea</name>
    <dbReference type="NCBI Taxonomy" id="1428644"/>
    <lineage>
        <taxon>Bacteria</taxon>
        <taxon>Bacillati</taxon>
        <taxon>Actinomycetota</taxon>
        <taxon>Actinomycetes</taxon>
        <taxon>Kitasatosporales</taxon>
        <taxon>Streptomycetaceae</taxon>
        <taxon>Mangrovactinospora</taxon>
    </lineage>
</organism>
<reference evidence="2 3" key="1">
    <citation type="submission" date="2016-10" db="EMBL/GenBank/DDBJ databases">
        <title>Genome sequence of Streptomyces gilvigriseus MUSC 26.</title>
        <authorList>
            <person name="Lee L.-H."/>
            <person name="Ser H.-L."/>
        </authorList>
    </citation>
    <scope>NUCLEOTIDE SEQUENCE [LARGE SCALE GENOMIC DNA]</scope>
    <source>
        <strain evidence="2 3">MUSC 26</strain>
    </source>
</reference>
<gene>
    <name evidence="2" type="ORF">BIV57_08300</name>
</gene>
<dbReference type="Proteomes" id="UP000243342">
    <property type="component" value="Unassembled WGS sequence"/>
</dbReference>
<protein>
    <submittedName>
        <fullName evidence="2">Uncharacterized protein</fullName>
    </submittedName>
</protein>
<evidence type="ECO:0000256" key="1">
    <source>
        <dbReference type="SAM" id="MobiDB-lite"/>
    </source>
</evidence>